<dbReference type="PANTHER" id="PTHR43884:SF25">
    <property type="entry name" value="ACYL-COA DEHYDROGENASE YDBM-RELATED"/>
    <property type="match status" value="1"/>
</dbReference>
<dbReference type="SUPFAM" id="SSF56645">
    <property type="entry name" value="Acyl-CoA dehydrogenase NM domain-like"/>
    <property type="match status" value="1"/>
</dbReference>
<dbReference type="PANTHER" id="PTHR43884">
    <property type="entry name" value="ACYL-COA DEHYDROGENASE"/>
    <property type="match status" value="1"/>
</dbReference>
<evidence type="ECO:0000259" key="3">
    <source>
        <dbReference type="Pfam" id="PF08028"/>
    </source>
</evidence>
<dbReference type="RefSeq" id="WP_286276628.1">
    <property type="nucleotide sequence ID" value="NZ_AP027731.1"/>
</dbReference>
<feature type="domain" description="Acyl-CoA dehydrogenase/oxidase N-terminal" evidence="2">
    <location>
        <begin position="12"/>
        <end position="83"/>
    </location>
</feature>
<dbReference type="InterPro" id="IPR013786">
    <property type="entry name" value="AcylCoA_DH/ox_N"/>
</dbReference>
<dbReference type="PIRSF" id="PIRSF016578">
    <property type="entry name" value="HsaA"/>
    <property type="match status" value="1"/>
</dbReference>
<dbReference type="Gene3D" id="1.20.140.10">
    <property type="entry name" value="Butyryl-CoA Dehydrogenase, subunit A, domain 3"/>
    <property type="match status" value="1"/>
</dbReference>
<proteinExistence type="predicted"/>
<keyword evidence="5" id="KW-1185">Reference proteome</keyword>
<dbReference type="Pfam" id="PF02771">
    <property type="entry name" value="Acyl-CoA_dh_N"/>
    <property type="match status" value="1"/>
</dbReference>
<evidence type="ECO:0000313" key="5">
    <source>
        <dbReference type="Proteomes" id="UP001321498"/>
    </source>
</evidence>
<feature type="domain" description="Acyl-CoA dehydrogenase C-terminal" evidence="3">
    <location>
        <begin position="241"/>
        <end position="364"/>
    </location>
</feature>
<protein>
    <submittedName>
        <fullName evidence="4">Acyl-CoA dehydrogenase</fullName>
    </submittedName>
</protein>
<reference evidence="5" key="1">
    <citation type="journal article" date="2019" name="Int. J. Syst. Evol. Microbiol.">
        <title>The Global Catalogue of Microorganisms (GCM) 10K type strain sequencing project: providing services to taxonomists for standard genome sequencing and annotation.</title>
        <authorList>
            <consortium name="The Broad Institute Genomics Platform"/>
            <consortium name="The Broad Institute Genome Sequencing Center for Infectious Disease"/>
            <person name="Wu L."/>
            <person name="Ma J."/>
        </authorList>
    </citation>
    <scope>NUCLEOTIDE SEQUENCE [LARGE SCALE GENOMIC DNA]</scope>
    <source>
        <strain evidence="5">NBRC 108725</strain>
    </source>
</reference>
<evidence type="ECO:0000259" key="2">
    <source>
        <dbReference type="Pfam" id="PF02771"/>
    </source>
</evidence>
<dbReference type="InterPro" id="IPR036250">
    <property type="entry name" value="AcylCo_DH-like_C"/>
</dbReference>
<evidence type="ECO:0000313" key="4">
    <source>
        <dbReference type="EMBL" id="BDZ46592.1"/>
    </source>
</evidence>
<dbReference type="EMBL" id="AP027731">
    <property type="protein sequence ID" value="BDZ46592.1"/>
    <property type="molecule type" value="Genomic_DNA"/>
</dbReference>
<dbReference type="Proteomes" id="UP001321498">
    <property type="component" value="Chromosome"/>
</dbReference>
<accession>A0ABM8GE60</accession>
<gene>
    <name evidence="4" type="ORF">GCM10025866_25010</name>
</gene>
<sequence length="384" mass="41699">MTDRQLLSDELLERIRSRAPEYDRENRFFTEDLAELAEAGYLRALVPESFGGQGLTLREVAREQQRLAAAAPATALGVNMHLVWTGVAKAVHDRGLDFLDFVLEEAAAGEVFGFGISEAGNDLVLFGSRTEAAPEPDGGYRFTGTKVFTSLSPAWTRLGLFGLDTTSEDAPKLVHAFLRREDGGFRILDDWDTLGMRATQSSTTVLEGAKAAPDRVFRRLDPGPNPDPLIFGIFANFEVLLASVYTGIASRALELAVAAVHRRTSMKNDGAPLASDPDLRWRIADAALAYDALPPQIDAIARDVDELADHGSQWFRKLVGVKIRATETARDVVDKAIRVSGGSSYSNSAELSRLYRDVLAGMFHPSDDESAHGTVATALLGPIP</sequence>
<dbReference type="InterPro" id="IPR037069">
    <property type="entry name" value="AcylCoA_DH/ox_N_sf"/>
</dbReference>
<name>A0ABM8GE60_9MICO</name>
<dbReference type="InterPro" id="IPR009100">
    <property type="entry name" value="AcylCoA_DH/oxidase_NM_dom_sf"/>
</dbReference>
<dbReference type="Gene3D" id="1.10.540.10">
    <property type="entry name" value="Acyl-CoA dehydrogenase/oxidase, N-terminal domain"/>
    <property type="match status" value="1"/>
</dbReference>
<dbReference type="SUPFAM" id="SSF47203">
    <property type="entry name" value="Acyl-CoA dehydrogenase C-terminal domain-like"/>
    <property type="match status" value="1"/>
</dbReference>
<keyword evidence="1" id="KW-0560">Oxidoreductase</keyword>
<dbReference type="InterPro" id="IPR013107">
    <property type="entry name" value="Acyl-CoA_DH_C"/>
</dbReference>
<organism evidence="4 5">
    <name type="scientific">Naasia aerilata</name>
    <dbReference type="NCBI Taxonomy" id="1162966"/>
    <lineage>
        <taxon>Bacteria</taxon>
        <taxon>Bacillati</taxon>
        <taxon>Actinomycetota</taxon>
        <taxon>Actinomycetes</taxon>
        <taxon>Micrococcales</taxon>
        <taxon>Microbacteriaceae</taxon>
        <taxon>Naasia</taxon>
    </lineage>
</organism>
<dbReference type="Gene3D" id="2.40.110.10">
    <property type="entry name" value="Butyryl-CoA Dehydrogenase, subunit A, domain 2"/>
    <property type="match status" value="1"/>
</dbReference>
<dbReference type="Pfam" id="PF08028">
    <property type="entry name" value="Acyl-CoA_dh_2"/>
    <property type="match status" value="1"/>
</dbReference>
<evidence type="ECO:0000256" key="1">
    <source>
        <dbReference type="ARBA" id="ARBA00023002"/>
    </source>
</evidence>
<dbReference type="InterPro" id="IPR046373">
    <property type="entry name" value="Acyl-CoA_Oxase/DH_mid-dom_sf"/>
</dbReference>